<name>A0A6G0W8N7_9STRA</name>
<feature type="compositionally biased region" description="Polar residues" evidence="1">
    <location>
        <begin position="672"/>
        <end position="686"/>
    </location>
</feature>
<feature type="transmembrane region" description="Helical" evidence="2">
    <location>
        <begin position="1398"/>
        <end position="1421"/>
    </location>
</feature>
<comment type="caution">
    <text evidence="5">The sequence shown here is derived from an EMBL/GenBank/DDBJ whole genome shotgun (WGS) entry which is preliminary data.</text>
</comment>
<gene>
    <name evidence="5" type="ORF">Ae201684_018113</name>
</gene>
<keyword evidence="2" id="KW-0812">Transmembrane</keyword>
<dbReference type="Proteomes" id="UP000481153">
    <property type="component" value="Unassembled WGS sequence"/>
</dbReference>
<dbReference type="SMART" id="SM01411">
    <property type="entry name" value="Ephrin_rec_like"/>
    <property type="match status" value="3"/>
</dbReference>
<feature type="transmembrane region" description="Helical" evidence="2">
    <location>
        <begin position="1478"/>
        <end position="1499"/>
    </location>
</feature>
<dbReference type="PANTHER" id="PTHR31513:SF2">
    <property type="entry name" value="MRAZ"/>
    <property type="match status" value="1"/>
</dbReference>
<dbReference type="Pfam" id="PF07699">
    <property type="entry name" value="Ephrin_rec_like"/>
    <property type="match status" value="2"/>
</dbReference>
<keyword evidence="2" id="KW-0472">Membrane</keyword>
<keyword evidence="6" id="KW-1185">Reference proteome</keyword>
<protein>
    <recommendedName>
        <fullName evidence="4">Tyrosine-protein kinase ephrin type A/B receptor-like domain-containing protein</fullName>
    </recommendedName>
</protein>
<feature type="region of interest" description="Disordered" evidence="1">
    <location>
        <begin position="634"/>
        <end position="692"/>
    </location>
</feature>
<dbReference type="VEuPathDB" id="FungiDB:AeMF1_005310"/>
<feature type="domain" description="Tyrosine-protein kinase ephrin type A/B receptor-like" evidence="4">
    <location>
        <begin position="899"/>
        <end position="947"/>
    </location>
</feature>
<evidence type="ECO:0000256" key="3">
    <source>
        <dbReference type="SAM" id="SignalP"/>
    </source>
</evidence>
<keyword evidence="3" id="KW-0732">Signal</keyword>
<feature type="transmembrane region" description="Helical" evidence="2">
    <location>
        <begin position="990"/>
        <end position="1012"/>
    </location>
</feature>
<reference evidence="5 6" key="1">
    <citation type="submission" date="2019-07" db="EMBL/GenBank/DDBJ databases">
        <title>Genomics analysis of Aphanomyces spp. identifies a new class of oomycete effector associated with host adaptation.</title>
        <authorList>
            <person name="Gaulin E."/>
        </authorList>
    </citation>
    <scope>NUCLEOTIDE SEQUENCE [LARGE SCALE GENOMIC DNA]</scope>
    <source>
        <strain evidence="5 6">ATCC 201684</strain>
    </source>
</reference>
<feature type="signal peptide" evidence="3">
    <location>
        <begin position="1"/>
        <end position="15"/>
    </location>
</feature>
<feature type="chain" id="PRO_5026155861" description="Tyrosine-protein kinase ephrin type A/B receptor-like domain-containing protein" evidence="3">
    <location>
        <begin position="16"/>
        <end position="1556"/>
    </location>
</feature>
<dbReference type="InterPro" id="IPR011641">
    <property type="entry name" value="Tyr-kin_ephrin_A/B_rcpt-like"/>
</dbReference>
<evidence type="ECO:0000259" key="4">
    <source>
        <dbReference type="Pfam" id="PF07699"/>
    </source>
</evidence>
<feature type="transmembrane region" description="Helical" evidence="2">
    <location>
        <begin position="1505"/>
        <end position="1527"/>
    </location>
</feature>
<feature type="region of interest" description="Disordered" evidence="1">
    <location>
        <begin position="1015"/>
        <end position="1036"/>
    </location>
</feature>
<evidence type="ECO:0000313" key="6">
    <source>
        <dbReference type="Proteomes" id="UP000481153"/>
    </source>
</evidence>
<keyword evidence="2" id="KW-1133">Transmembrane helix</keyword>
<evidence type="ECO:0000256" key="2">
    <source>
        <dbReference type="SAM" id="Phobius"/>
    </source>
</evidence>
<dbReference type="SUPFAM" id="SSF57184">
    <property type="entry name" value="Growth factor receptor domain"/>
    <property type="match status" value="1"/>
</dbReference>
<feature type="compositionally biased region" description="Gly residues" evidence="1">
    <location>
        <begin position="648"/>
        <end position="659"/>
    </location>
</feature>
<feature type="domain" description="Tyrosine-protein kinase ephrin type A/B receptor-like" evidence="4">
    <location>
        <begin position="833"/>
        <end position="874"/>
    </location>
</feature>
<evidence type="ECO:0000256" key="1">
    <source>
        <dbReference type="SAM" id="MobiDB-lite"/>
    </source>
</evidence>
<evidence type="ECO:0000313" key="5">
    <source>
        <dbReference type="EMBL" id="KAF0722882.1"/>
    </source>
</evidence>
<accession>A0A6G0W8N7</accession>
<dbReference type="EMBL" id="VJMJ01000320">
    <property type="protein sequence ID" value="KAF0722882.1"/>
    <property type="molecule type" value="Genomic_DNA"/>
</dbReference>
<dbReference type="CDD" id="cd00185">
    <property type="entry name" value="TNFRSF"/>
    <property type="match status" value="1"/>
</dbReference>
<feature type="transmembrane region" description="Helical" evidence="2">
    <location>
        <begin position="1441"/>
        <end position="1466"/>
    </location>
</feature>
<proteinExistence type="predicted"/>
<sequence length="1556" mass="166088">MVWRAAFLLWAVVESFVIDPTTTKEDIKRAFHCSNPRWIGSYNEFYQQCEFTNHTDSVHITDTTLDVSAVFLDPGVLTAMDVNSSMSYHIELKFLLHGSSFSMKNSTIVCSALYISSEDATLDAASTINTTAQGLIFGPGFNADSAVGSGYGGTGGASLSRHLIAPPKCDDFDVESAIYFQPIGDLQGSVGDFRGYGSGGGIDSTRGAGLVHLNITKSLHIDGLILANGGFDPSGESRSGSGGTISLRAESILGKGKIEACGGNATMLDDSSGGGGGGGGGRVILDYASKLEKVTVLVNGGKLSHPKPEFWCQQGGGGTFLEVFRSKPDELHGTIWIRGHGHDAPQGLLAGTPLFYHTSRRELMIEPWMTRLHISEQALILASSVQLQGNNSITSIELEAGSSWVTLNFNDTIEIIASNITIGGYVGPIDPHARDKQDIFLTGSNDIILLKEAKLDVHTLTAQTSSAIESKAAVLADRFFRLDGATSVHLHGHIEVDPPRLGRSSQALVRSRGNVVVALDSTSQIMVPFGVQATGDATVNLSFKSASVTIEGKNVMVDGTLTKPLPILGIEPEMCRAWKTHDQVCATSDSASYALSIAAISSVTLTQNIAAASTLICSPKVTIEGSILADSLGCSDGGPGQSRPRHGASGGAGHGGDGGDVMPDKKGAGKSYETSTWPQWPGSSAASDDDSMHGGKGGGLVVIFAPFLNLSSGIVSVRGENGTQGGGGGSGGTIVLGGVGQLAGKGTLDLSGGAGSVFGGPDQEPGTRAIGGGGGGGVLWIHYSTKGSGKDFEGHVILSGGTSEGQTGFDGVGKGDSCGQGCGGLFCLPCRPGTFSPADDECMPCPSGTFSDKSGSTKCTKCTKGTFNPNNGSQACVPCAAGHFAADDGSATCAKCPIGTFSDDKGAAACRECAIGTIAPSEGSSTCQECGIGETTDGPHSISCRKCTGKPEHSTYNKRGSCDYGCDPGRRGLECLTPFELFIKPIGGPLGFVLICFFTVVGVFGIYGYLSYRGSSPNPSRKQYQAVRGPKPHSADTHLPRLTDQQLTFHVARIYFEGLNTFSQPWELPTQLLVDDRLKKTIYEGSYAGFATTCNQICTGHVKAWSTWAWVQRTCRLVLPPLAVWILRRYQRGVVKKLFKYIQEYGTGFYRDLDIRVSGANLILGYSSDYSQGYIDLLLSPDAQRNQVHDSKPLLLFLTAGDGSFLSPFFFDTNDALLRAVPYRVEILRDSVWLDCIATLNQYLRLITNHGDGLDAVLDHLDTFNASDVLNGYTVEFGMSTSYSDDMTTVDASFVPLNEPQPLPYRSKWALYVTKRRRSSSVRIMSPRISPEPLPQPAPPSIISSIRYEALYAPDETTELSRTPLLSDAERPLVYQESPIWSSLLMPWRHVADAATPYTWLFPYSLLLLLSVDFFCMVAILNDYSCIQVKDPTAPKACSQTAFELLLLCVPAAVIGAPLLGIIFVLQRQSLLGRLFVMWNHVSWINLVGALVSDIVYSASLGDHVLVLIVVVMAVKYMQTNVALYVLAQFEGDRHGRGWKGLFTTQEYYDAAYRRF</sequence>
<organism evidence="5 6">
    <name type="scientific">Aphanomyces euteiches</name>
    <dbReference type="NCBI Taxonomy" id="100861"/>
    <lineage>
        <taxon>Eukaryota</taxon>
        <taxon>Sar</taxon>
        <taxon>Stramenopiles</taxon>
        <taxon>Oomycota</taxon>
        <taxon>Saprolegniomycetes</taxon>
        <taxon>Saprolegniales</taxon>
        <taxon>Verrucalvaceae</taxon>
        <taxon>Aphanomyces</taxon>
    </lineage>
</organism>
<dbReference type="InterPro" id="IPR009030">
    <property type="entry name" value="Growth_fac_rcpt_cys_sf"/>
</dbReference>
<dbReference type="Gene3D" id="2.10.50.10">
    <property type="entry name" value="Tumor Necrosis Factor Receptor, subunit A, domain 2"/>
    <property type="match status" value="2"/>
</dbReference>
<dbReference type="PANTHER" id="PTHR31513">
    <property type="entry name" value="EPHRIN TYPE-B RECEPTOR"/>
    <property type="match status" value="1"/>
</dbReference>